<gene>
    <name evidence="2" type="ORF">GCM10008955_30650</name>
</gene>
<dbReference type="RefSeq" id="WP_189010351.1">
    <property type="nucleotide sequence ID" value="NZ_BMPP01000014.1"/>
</dbReference>
<evidence type="ECO:0008006" key="4">
    <source>
        <dbReference type="Google" id="ProtNLM"/>
    </source>
</evidence>
<evidence type="ECO:0000313" key="2">
    <source>
        <dbReference type="EMBL" id="GGK34503.1"/>
    </source>
</evidence>
<feature type="signal peptide" evidence="1">
    <location>
        <begin position="1"/>
        <end position="26"/>
    </location>
</feature>
<comment type="caution">
    <text evidence="2">The sequence shown here is derived from an EMBL/GenBank/DDBJ whole genome shotgun (WGS) entry which is preliminary data.</text>
</comment>
<keyword evidence="3" id="KW-1185">Reference proteome</keyword>
<keyword evidence="1" id="KW-0732">Signal</keyword>
<reference evidence="3" key="1">
    <citation type="journal article" date="2019" name="Int. J. Syst. Evol. Microbiol.">
        <title>The Global Catalogue of Microorganisms (GCM) 10K type strain sequencing project: providing services to taxonomists for standard genome sequencing and annotation.</title>
        <authorList>
            <consortium name="The Broad Institute Genomics Platform"/>
            <consortium name="The Broad Institute Genome Sequencing Center for Infectious Disease"/>
            <person name="Wu L."/>
            <person name="Ma J."/>
        </authorList>
    </citation>
    <scope>NUCLEOTIDE SEQUENCE [LARGE SCALE GENOMIC DNA]</scope>
    <source>
        <strain evidence="3">JCM 30331</strain>
    </source>
</reference>
<name>A0ABQ2F246_9DEIO</name>
<accession>A0ABQ2F246</accession>
<sequence length="132" mass="14421">MQNRKSMKATMIASLFVAALSAPASASWVYFHNDSGASGPVDVWVNGVLMFTNIPPDNHMMFPKTMPAGMHEVVVTPHKVASSVKTLARKTVEVQYADAYTLKLGMNDGTFNPTNVAINLDIRSHHFGDSLR</sequence>
<feature type="chain" id="PRO_5046102246" description="DUF4397 domain-containing protein" evidence="1">
    <location>
        <begin position="27"/>
        <end position="132"/>
    </location>
</feature>
<organism evidence="2 3">
    <name type="scientific">Deinococcus malanensis</name>
    <dbReference type="NCBI Taxonomy" id="1706855"/>
    <lineage>
        <taxon>Bacteria</taxon>
        <taxon>Thermotogati</taxon>
        <taxon>Deinococcota</taxon>
        <taxon>Deinococci</taxon>
        <taxon>Deinococcales</taxon>
        <taxon>Deinococcaceae</taxon>
        <taxon>Deinococcus</taxon>
    </lineage>
</organism>
<evidence type="ECO:0000256" key="1">
    <source>
        <dbReference type="SAM" id="SignalP"/>
    </source>
</evidence>
<dbReference type="EMBL" id="BMPP01000014">
    <property type="protein sequence ID" value="GGK34503.1"/>
    <property type="molecule type" value="Genomic_DNA"/>
</dbReference>
<protein>
    <recommendedName>
        <fullName evidence="4">DUF4397 domain-containing protein</fullName>
    </recommendedName>
</protein>
<dbReference type="Proteomes" id="UP000647587">
    <property type="component" value="Unassembled WGS sequence"/>
</dbReference>
<evidence type="ECO:0000313" key="3">
    <source>
        <dbReference type="Proteomes" id="UP000647587"/>
    </source>
</evidence>
<proteinExistence type="predicted"/>